<dbReference type="Gene3D" id="3.30.420.150">
    <property type="entry name" value="Exopolyphosphatase. Domain 2"/>
    <property type="match status" value="1"/>
</dbReference>
<evidence type="ECO:0008006" key="7">
    <source>
        <dbReference type="Google" id="ProtNLM"/>
    </source>
</evidence>
<dbReference type="PANTHER" id="PTHR11782:SF121">
    <property type="entry name" value="NUCLEOSIDE-DIPHOSPHATASE MIG-23"/>
    <property type="match status" value="1"/>
</dbReference>
<dbReference type="PANTHER" id="PTHR11782">
    <property type="entry name" value="ADENOSINE/GUANOSINE DIPHOSPHATASE"/>
    <property type="match status" value="1"/>
</dbReference>
<dbReference type="GO" id="GO:0006256">
    <property type="term" value="P:UDP catabolic process"/>
    <property type="evidence" value="ECO:0007669"/>
    <property type="project" value="TreeGrafter"/>
</dbReference>
<keyword evidence="2" id="KW-0378">Hydrolase</keyword>
<sequence>MLIEDFDRYGIVVDAGSSGSRIHIYKWQDPNTISVTDVKAHSVPQIYQSKDWIYKVTPGLSSFEDHPKKSFTKHIKPLLDFAATIIPSDKIKDTPIFIQATAGMRLLKPEKQRKILENVCEGIKKSTDFLLTDCDSQIQVIDGQTEGIYGWLSLNYLGGYFDNYDPNDSNHFTYGFMDMGGASAQIAFEPSDKEEIKRHKGDIAKINLKSINGNIQEWNVFVSTWLGFGANQARQRYFAQLVNSLPENINQYDDDDFSTRRVYDPCIPQGYQHKFEFKDVEFIAIGKGDFEQCSKSIYPLLLKNMPCYDEPCLFNGVHVPRIDFNKDRFVGISEYWYIPNDIFKLGGPYDFNKFNKGVKKFCNTNWEILQKNNLNGEYNDIPEEYLAASCFKSTWILNVLHEGFEMPRNKEINSNLLTNSNETPDNTDPIFQSLSDMNGTEISWTLGRILLFVSGSIMRGNLIDKVGIYPSKLEAENLGKTFISGTLLSSVDRRLDFHYYRSIMILIIIKEGTYNNKHLISKVLLKKALNNNNGKGNMDMSMNDTVDRGSVLRSQSTGNLTMNRPINGNLDERKERSPFMRSISRANITSLTSIQMSALDENSGYEFNRIAPRSSNDSLLLAINVSGFLMEEYIDRELEVLTGDSGAIGRRLGYVLV</sequence>
<dbReference type="GO" id="GO:0005524">
    <property type="term" value="F:ATP binding"/>
    <property type="evidence" value="ECO:0007669"/>
    <property type="project" value="UniProtKB-KW"/>
</dbReference>
<feature type="active site" description="Proton acceptor" evidence="3">
    <location>
        <position position="146"/>
    </location>
</feature>
<evidence type="ECO:0000256" key="4">
    <source>
        <dbReference type="PIRSR" id="PIRSR600407-2"/>
    </source>
</evidence>
<dbReference type="GO" id="GO:0045134">
    <property type="term" value="F:UDP phosphatase activity"/>
    <property type="evidence" value="ECO:0007669"/>
    <property type="project" value="TreeGrafter"/>
</dbReference>
<evidence type="ECO:0000256" key="2">
    <source>
        <dbReference type="ARBA" id="ARBA00022801"/>
    </source>
</evidence>
<comment type="similarity">
    <text evidence="1">Belongs to the GDA1/CD39 NTPase family.</text>
</comment>
<evidence type="ECO:0000313" key="5">
    <source>
        <dbReference type="EMBL" id="KAK5781788.1"/>
    </source>
</evidence>
<comment type="caution">
    <text evidence="5">The sequence shown here is derived from an EMBL/GenBank/DDBJ whole genome shotgun (WGS) entry which is preliminary data.</text>
</comment>
<protein>
    <recommendedName>
        <fullName evidence="7">Apyrase</fullName>
    </recommendedName>
</protein>
<dbReference type="Pfam" id="PF01150">
    <property type="entry name" value="GDA1_CD39"/>
    <property type="match status" value="1"/>
</dbReference>
<dbReference type="GO" id="GO:0017111">
    <property type="term" value="F:ribonucleoside triphosphate phosphatase activity"/>
    <property type="evidence" value="ECO:0007669"/>
    <property type="project" value="TreeGrafter"/>
</dbReference>
<dbReference type="GO" id="GO:0004382">
    <property type="term" value="F:GDP phosphatase activity"/>
    <property type="evidence" value="ECO:0007669"/>
    <property type="project" value="TreeGrafter"/>
</dbReference>
<name>A0AAN7WPU1_9SACH</name>
<keyword evidence="6" id="KW-1185">Reference proteome</keyword>
<keyword evidence="4" id="KW-0067">ATP-binding</keyword>
<evidence type="ECO:0000256" key="3">
    <source>
        <dbReference type="PIRSR" id="PIRSR600407-1"/>
    </source>
</evidence>
<dbReference type="CDD" id="cd24039">
    <property type="entry name" value="ASKHA_NBD_YND1-like"/>
    <property type="match status" value="1"/>
</dbReference>
<proteinExistence type="inferred from homology"/>
<reference evidence="6" key="1">
    <citation type="submission" date="2023-07" db="EMBL/GenBank/DDBJ databases">
        <title>A draft genome of Kazachstania heterogenica Y-27499.</title>
        <authorList>
            <person name="Donic C."/>
            <person name="Kralova J.S."/>
            <person name="Fidel L."/>
            <person name="Ben-Dor S."/>
            <person name="Jung S."/>
        </authorList>
    </citation>
    <scope>NUCLEOTIDE SEQUENCE [LARGE SCALE GENOMIC DNA]</scope>
    <source>
        <strain evidence="6">Y27499</strain>
    </source>
</reference>
<dbReference type="EMBL" id="JAWIZZ010000031">
    <property type="protein sequence ID" value="KAK5781788.1"/>
    <property type="molecule type" value="Genomic_DNA"/>
</dbReference>
<dbReference type="GO" id="GO:0016020">
    <property type="term" value="C:membrane"/>
    <property type="evidence" value="ECO:0007669"/>
    <property type="project" value="TreeGrafter"/>
</dbReference>
<feature type="binding site" evidence="4">
    <location>
        <begin position="181"/>
        <end position="185"/>
    </location>
    <ligand>
        <name>ATP</name>
        <dbReference type="ChEBI" id="CHEBI:30616"/>
    </ligand>
</feature>
<dbReference type="Proteomes" id="UP001306508">
    <property type="component" value="Unassembled WGS sequence"/>
</dbReference>
<gene>
    <name evidence="5" type="ORF">RI543_000976</name>
</gene>
<evidence type="ECO:0000256" key="1">
    <source>
        <dbReference type="ARBA" id="ARBA00009283"/>
    </source>
</evidence>
<dbReference type="GO" id="GO:0046036">
    <property type="term" value="P:CTP metabolic process"/>
    <property type="evidence" value="ECO:0007669"/>
    <property type="project" value="TreeGrafter"/>
</dbReference>
<evidence type="ECO:0000313" key="6">
    <source>
        <dbReference type="Proteomes" id="UP001306508"/>
    </source>
</evidence>
<accession>A0AAN7WPU1</accession>
<dbReference type="AlphaFoldDB" id="A0AAN7WPU1"/>
<keyword evidence="4" id="KW-0547">Nucleotide-binding</keyword>
<dbReference type="InterPro" id="IPR000407">
    <property type="entry name" value="GDA1_CD39_NTPase"/>
</dbReference>
<dbReference type="Gene3D" id="3.30.420.40">
    <property type="match status" value="1"/>
</dbReference>
<organism evidence="5 6">
    <name type="scientific">Arxiozyma heterogenica</name>
    <dbReference type="NCBI Taxonomy" id="278026"/>
    <lineage>
        <taxon>Eukaryota</taxon>
        <taxon>Fungi</taxon>
        <taxon>Dikarya</taxon>
        <taxon>Ascomycota</taxon>
        <taxon>Saccharomycotina</taxon>
        <taxon>Saccharomycetes</taxon>
        <taxon>Saccharomycetales</taxon>
        <taxon>Saccharomycetaceae</taxon>
        <taxon>Arxiozyma</taxon>
    </lineage>
</organism>
<dbReference type="GO" id="GO:0005794">
    <property type="term" value="C:Golgi apparatus"/>
    <property type="evidence" value="ECO:0007669"/>
    <property type="project" value="TreeGrafter"/>
</dbReference>